<keyword evidence="13" id="KW-0234">DNA repair</keyword>
<dbReference type="GeneTree" id="ENSGT00950000182970"/>
<evidence type="ECO:0000256" key="19">
    <source>
        <dbReference type="ARBA" id="ARBA00082054"/>
    </source>
</evidence>
<comment type="cofactor">
    <cofactor evidence="1">
        <name>[4Fe-4S] cluster</name>
        <dbReference type="ChEBI" id="CHEBI:49883"/>
    </cofactor>
</comment>
<evidence type="ECO:0000256" key="7">
    <source>
        <dbReference type="ARBA" id="ARBA00022763"/>
    </source>
</evidence>
<dbReference type="CDD" id="cd18788">
    <property type="entry name" value="SF2_C_XPD"/>
    <property type="match status" value="1"/>
</dbReference>
<dbReference type="InterPro" id="IPR006554">
    <property type="entry name" value="Helicase-like_DEXD_c2"/>
</dbReference>
<evidence type="ECO:0000256" key="4">
    <source>
        <dbReference type="ARBA" id="ARBA00022485"/>
    </source>
</evidence>
<dbReference type="GO" id="GO:0051539">
    <property type="term" value="F:4 iron, 4 sulfur cluster binding"/>
    <property type="evidence" value="ECO:0007669"/>
    <property type="project" value="UniProtKB-KW"/>
</dbReference>
<feature type="compositionally biased region" description="Polar residues" evidence="21">
    <location>
        <begin position="988"/>
        <end position="1011"/>
    </location>
</feature>
<dbReference type="GO" id="GO:0070532">
    <property type="term" value="C:BRCA1-B complex"/>
    <property type="evidence" value="ECO:0007669"/>
    <property type="project" value="Ensembl"/>
</dbReference>
<dbReference type="InterPro" id="IPR027417">
    <property type="entry name" value="P-loop_NTPase"/>
</dbReference>
<dbReference type="GO" id="GO:1990918">
    <property type="term" value="P:double-strand break repair involved in meiotic recombination"/>
    <property type="evidence" value="ECO:0007669"/>
    <property type="project" value="Ensembl"/>
</dbReference>
<dbReference type="PANTHER" id="PTHR11472">
    <property type="entry name" value="DNA REPAIR DEAD HELICASE RAD3/XP-D SUBFAMILY MEMBER"/>
    <property type="match status" value="1"/>
</dbReference>
<dbReference type="GO" id="GO:0043139">
    <property type="term" value="F:5'-3' DNA helicase activity"/>
    <property type="evidence" value="ECO:0007669"/>
    <property type="project" value="UniProtKB-EC"/>
</dbReference>
<dbReference type="EC" id="5.6.2.3" evidence="16"/>
<feature type="compositionally biased region" description="Basic and acidic residues" evidence="21">
    <location>
        <begin position="1029"/>
        <end position="1047"/>
    </location>
</feature>
<organism evidence="23 24">
    <name type="scientific">Sarcophilus harrisii</name>
    <name type="common">Tasmanian devil</name>
    <name type="synonym">Sarcophilus laniarius</name>
    <dbReference type="NCBI Taxonomy" id="9305"/>
    <lineage>
        <taxon>Eukaryota</taxon>
        <taxon>Metazoa</taxon>
        <taxon>Chordata</taxon>
        <taxon>Craniata</taxon>
        <taxon>Vertebrata</taxon>
        <taxon>Euteleostomi</taxon>
        <taxon>Mammalia</taxon>
        <taxon>Metatheria</taxon>
        <taxon>Dasyuromorphia</taxon>
        <taxon>Dasyuridae</taxon>
        <taxon>Sarcophilus</taxon>
    </lineage>
</organism>
<gene>
    <name evidence="23" type="primary">BRIP1</name>
</gene>
<dbReference type="GO" id="GO:0036297">
    <property type="term" value="P:interstrand cross-link repair"/>
    <property type="evidence" value="ECO:0007669"/>
    <property type="project" value="Ensembl"/>
</dbReference>
<keyword evidence="12" id="KW-0411">Iron-sulfur</keyword>
<keyword evidence="9" id="KW-0347">Helicase</keyword>
<name>G3WP35_SARHA</name>
<dbReference type="GO" id="GO:0006289">
    <property type="term" value="P:nucleotide-excision repair"/>
    <property type="evidence" value="ECO:0007669"/>
    <property type="project" value="TreeGrafter"/>
</dbReference>
<protein>
    <recommendedName>
        <fullName evidence="16">DNA 5'-3' helicase</fullName>
        <ecNumber evidence="16">5.6.2.3</ecNumber>
    </recommendedName>
    <alternativeName>
        <fullName evidence="19">BRCA1-associated C-terminal helicase 1</fullName>
    </alternativeName>
    <alternativeName>
        <fullName evidence="18">BRCA1-interacting protein C-terminal helicase 1</fullName>
    </alternativeName>
    <alternativeName>
        <fullName evidence="20">DNA 5'-3' helicase FANCJ</fullName>
    </alternativeName>
</protein>
<dbReference type="InterPro" id="IPR006555">
    <property type="entry name" value="ATP-dep_Helicase_C"/>
</dbReference>
<dbReference type="GO" id="GO:0005654">
    <property type="term" value="C:nucleoplasm"/>
    <property type="evidence" value="ECO:0007669"/>
    <property type="project" value="Ensembl"/>
</dbReference>
<dbReference type="SUPFAM" id="SSF52540">
    <property type="entry name" value="P-loop containing nucleoside triphosphate hydrolases"/>
    <property type="match status" value="2"/>
</dbReference>
<dbReference type="InParanoid" id="G3WP35"/>
<dbReference type="FunCoup" id="G3WP35">
    <property type="interactions" value="2519"/>
</dbReference>
<dbReference type="Pfam" id="PF13307">
    <property type="entry name" value="Helicase_C_2"/>
    <property type="match status" value="1"/>
</dbReference>
<evidence type="ECO:0000256" key="8">
    <source>
        <dbReference type="ARBA" id="ARBA00022801"/>
    </source>
</evidence>
<feature type="compositionally biased region" description="Polar residues" evidence="21">
    <location>
        <begin position="1048"/>
        <end position="1068"/>
    </location>
</feature>
<evidence type="ECO:0000256" key="13">
    <source>
        <dbReference type="ARBA" id="ARBA00023204"/>
    </source>
</evidence>
<dbReference type="eggNOG" id="ENOG502QSP2">
    <property type="taxonomic scope" value="Eukaryota"/>
</dbReference>
<dbReference type="FunFam" id="3.40.50.300:FF:000977">
    <property type="entry name" value="BRCA1 interacting protein C-terminal helicase 1"/>
    <property type="match status" value="1"/>
</dbReference>
<evidence type="ECO:0000256" key="18">
    <source>
        <dbReference type="ARBA" id="ARBA00081888"/>
    </source>
</evidence>
<evidence type="ECO:0000256" key="16">
    <source>
        <dbReference type="ARBA" id="ARBA00044969"/>
    </source>
</evidence>
<evidence type="ECO:0000256" key="10">
    <source>
        <dbReference type="ARBA" id="ARBA00022840"/>
    </source>
</evidence>
<keyword evidence="7" id="KW-0227">DNA damage</keyword>
<keyword evidence="10" id="KW-0067">ATP-binding</keyword>
<evidence type="ECO:0000256" key="14">
    <source>
        <dbReference type="ARBA" id="ARBA00023235"/>
    </source>
</evidence>
<keyword evidence="4" id="KW-0004">4Fe-4S</keyword>
<keyword evidence="5" id="KW-0479">Metal-binding</keyword>
<dbReference type="GO" id="GO:0007286">
    <property type="term" value="P:spermatid development"/>
    <property type="evidence" value="ECO:0007669"/>
    <property type="project" value="Ensembl"/>
</dbReference>
<feature type="domain" description="Helicase ATP-binding" evidence="22">
    <location>
        <begin position="11"/>
        <end position="445"/>
    </location>
</feature>
<dbReference type="GO" id="GO:0005737">
    <property type="term" value="C:cytoplasm"/>
    <property type="evidence" value="ECO:0007669"/>
    <property type="project" value="Ensembl"/>
</dbReference>
<keyword evidence="11" id="KW-0408">Iron</keyword>
<dbReference type="InterPro" id="IPR045028">
    <property type="entry name" value="DinG/Rad3-like"/>
</dbReference>
<dbReference type="NCBIfam" id="TIGR00604">
    <property type="entry name" value="rad3"/>
    <property type="match status" value="1"/>
</dbReference>
<reference evidence="23" key="2">
    <citation type="submission" date="2025-08" db="UniProtKB">
        <authorList>
            <consortium name="Ensembl"/>
        </authorList>
    </citation>
    <scope>IDENTIFICATION</scope>
</reference>
<dbReference type="Proteomes" id="UP000007648">
    <property type="component" value="Unassembled WGS sequence"/>
</dbReference>
<dbReference type="STRING" id="9305.ENSSHAP00000017190"/>
<sequence>MSSTQSEYIIGGVKIHFPCKAYPSQLAMMNSIVRGLNSKQHCLLESPTGSGKSLALLCSALAWQQSLSEKPGEENLNKKTEVPLPCYCTCHLHNPTNDISVNVNQGASCSFTSPIMASSMKNETSACQEDSTPKITLAAKLSAKKQASLLSDEKDDFQVDKKRIRPLETKQQVRKRSCFAKDIWDLDTKVVPERIVKPNSPVGKKITFSPQKILGPCTRCSCSTKSEKSKDDDNITKKEHGGICKTPKIFFGTRTHKQIAQITRELRRTAYSGVRMTILSSRDHTCVHPEVIGNFNRNEKCMELMDGKNGKSCYFNHGVHKISEQHVLQTLLGMHRAWDIEDLVGLGKKLKACPYYAARELMQDADIVFCPYNYLLDSQIRESMDINLKEQIIILDEAHNIEECARESASYSVTEVQLRFARDELDIMVSNNIRKKNHEPLRAVCYSLINWLQENAEHLEERDYESSYKVWSGNEMISHFYKMGITAATFSVLQGHFTAVLQKEEKITSHNGKEQVREIPIVSPSTQIMLKGLFMVLDYLFRQNSRFADDYKVAIQQTYSWTSQNDIPDKNGFFVLPKNKKRSRQKMAVNVLNFWCLNPAVAFSDITCNIRTIVLTSGTLSPMKSFSSELGVTFAIQLEANHVIQNSQVWVGTIGSGPKGRNLCATFQHTETFAFQDEVGALLLSVCQTVGQGILCFLPSYKLLDKLKERWIHTGLWHNLELVKTVITEPQRGEKVIFDEVLQVYYDAIKCKGDRDGALLIAVCRGKVSEGLDFSDENARAVITIGIPFPKVNDLQVELKRKYNDQHSKRGLLPGRQWYEIQAYRALNQALGRCIRHKNDWGALILVDDRFRSNPDRYISGLSKWVRQQIKHHSTFESALESLAAFSKKHQKIIDVSSSDNNESVQEVASLKDESSTSLLESTVHLSPNVLQKDERKPFVQELQAPRTMAVEFKLHSHLCNIITAQNKNDSLFLEDSPQKIKRENFLISRSTSPTFNKQTERNSCPESNSGKKYFSPKSLTSTPLHRFPKNDDFSTFPSKKEKRESTVELSLTNRGQSSSLSGPQSETITSLLKRTNADSKKYPAEQFLCPEEALDKDIDLSPIHGEAGFSKVNEDIESKEEDESIFFTPELYDDAESNAEENEELLENGGINQRTENSNYVIAENLLEIDCTKGMGSDYTDMWLIRNMQNEEYKVDNLSNNVKVANICEQELQRTQEMDPIGLKVFRARRQRTWKAVHWRKGFIHGTNEGRKDKSNQLCKSGLCCIACGAELLPTVKGILKKAFSRNAELIKIQKLFFNVEVSVIESVCQCSNELGGRKEEENMLYVISDSAALSHLKNTLTVFQTTVKNEGKETGLSLNAIWNMKECSLTSYLQCRNCINQSLFPCPLIGAEIIDPRYSAEPRVT</sequence>
<dbReference type="InterPro" id="IPR013020">
    <property type="entry name" value="Rad3/Chl1-like"/>
</dbReference>
<dbReference type="GO" id="GO:0072520">
    <property type="term" value="P:seminiferous tubule development"/>
    <property type="evidence" value="ECO:0007669"/>
    <property type="project" value="Ensembl"/>
</dbReference>
<evidence type="ECO:0000256" key="12">
    <source>
        <dbReference type="ARBA" id="ARBA00023014"/>
    </source>
</evidence>
<dbReference type="GO" id="GO:0046872">
    <property type="term" value="F:metal ion binding"/>
    <property type="evidence" value="ECO:0007669"/>
    <property type="project" value="UniProtKB-KW"/>
</dbReference>
<dbReference type="InterPro" id="IPR014013">
    <property type="entry name" value="Helic_SF1/SF2_ATP-bd_DinG/Rad3"/>
</dbReference>
<dbReference type="InterPro" id="IPR010614">
    <property type="entry name" value="RAD3-like_helicase_DEAD"/>
</dbReference>
<evidence type="ECO:0000256" key="21">
    <source>
        <dbReference type="SAM" id="MobiDB-lite"/>
    </source>
</evidence>
<dbReference type="PANTHER" id="PTHR11472:SF47">
    <property type="entry name" value="FANCONI ANEMIA GROUP J PROTEIN"/>
    <property type="match status" value="1"/>
</dbReference>
<evidence type="ECO:0000313" key="23">
    <source>
        <dbReference type="Ensembl" id="ENSSHAP00000017190.2"/>
    </source>
</evidence>
<evidence type="ECO:0000313" key="24">
    <source>
        <dbReference type="Proteomes" id="UP000007648"/>
    </source>
</evidence>
<evidence type="ECO:0000256" key="11">
    <source>
        <dbReference type="ARBA" id="ARBA00023004"/>
    </source>
</evidence>
<feature type="region of interest" description="Disordered" evidence="21">
    <location>
        <begin position="986"/>
        <end position="1068"/>
    </location>
</feature>
<dbReference type="GO" id="GO:0051026">
    <property type="term" value="P:chiasma assembly"/>
    <property type="evidence" value="ECO:0007669"/>
    <property type="project" value="Ensembl"/>
</dbReference>
<dbReference type="GO" id="GO:0007284">
    <property type="term" value="P:spermatogonial cell division"/>
    <property type="evidence" value="ECO:0007669"/>
    <property type="project" value="Ensembl"/>
</dbReference>
<evidence type="ECO:0000256" key="9">
    <source>
        <dbReference type="ARBA" id="ARBA00022806"/>
    </source>
</evidence>
<dbReference type="GO" id="GO:0106300">
    <property type="term" value="P:protein-DNA covalent cross-linking repair"/>
    <property type="evidence" value="ECO:0007669"/>
    <property type="project" value="Ensembl"/>
</dbReference>
<dbReference type="Ensembl" id="ENSSHAT00000017333.2">
    <property type="protein sequence ID" value="ENSSHAP00000017190.2"/>
    <property type="gene ID" value="ENSSHAG00000014610.2"/>
</dbReference>
<comment type="catalytic activity">
    <reaction evidence="17">
        <text>ATP + H2O = ADP + phosphate + H(+)</text>
        <dbReference type="Rhea" id="RHEA:13065"/>
        <dbReference type="ChEBI" id="CHEBI:15377"/>
        <dbReference type="ChEBI" id="CHEBI:15378"/>
        <dbReference type="ChEBI" id="CHEBI:30616"/>
        <dbReference type="ChEBI" id="CHEBI:43474"/>
        <dbReference type="ChEBI" id="CHEBI:456216"/>
        <dbReference type="EC" id="5.6.2.3"/>
    </reaction>
</comment>
<dbReference type="GO" id="GO:0010705">
    <property type="term" value="P:meiotic DNA double-strand break processing involved in reciprocal meiotic recombination"/>
    <property type="evidence" value="ECO:0007669"/>
    <property type="project" value="Ensembl"/>
</dbReference>
<evidence type="ECO:0000256" key="15">
    <source>
        <dbReference type="ARBA" id="ARBA00023242"/>
    </source>
</evidence>
<dbReference type="PROSITE" id="PS51193">
    <property type="entry name" value="HELICASE_ATP_BIND_2"/>
    <property type="match status" value="1"/>
</dbReference>
<dbReference type="HOGENOM" id="CLU_007707_0_0_1"/>
<dbReference type="FunFam" id="3.40.50.300:FF:001680">
    <property type="entry name" value="BRCA1 interacting protein C-terminal helicase 1"/>
    <property type="match status" value="1"/>
</dbReference>
<dbReference type="SMART" id="SM00491">
    <property type="entry name" value="HELICc2"/>
    <property type="match status" value="1"/>
</dbReference>
<evidence type="ECO:0000259" key="22">
    <source>
        <dbReference type="PROSITE" id="PS51193"/>
    </source>
</evidence>
<comment type="subcellular location">
    <subcellularLocation>
        <location evidence="2">Nucleus</location>
    </subcellularLocation>
</comment>
<dbReference type="GO" id="GO:0003677">
    <property type="term" value="F:DNA binding"/>
    <property type="evidence" value="ECO:0007669"/>
    <property type="project" value="InterPro"/>
</dbReference>
<dbReference type="GO" id="GO:0031965">
    <property type="term" value="C:nuclear membrane"/>
    <property type="evidence" value="ECO:0007669"/>
    <property type="project" value="Ensembl"/>
</dbReference>
<evidence type="ECO:0000256" key="20">
    <source>
        <dbReference type="ARBA" id="ARBA00082714"/>
    </source>
</evidence>
<dbReference type="GO" id="GO:0016818">
    <property type="term" value="F:hydrolase activity, acting on acid anhydrides, in phosphorus-containing anhydrides"/>
    <property type="evidence" value="ECO:0007669"/>
    <property type="project" value="InterPro"/>
</dbReference>
<keyword evidence="24" id="KW-1185">Reference proteome</keyword>
<dbReference type="GO" id="GO:0005657">
    <property type="term" value="C:replication fork"/>
    <property type="evidence" value="ECO:0007669"/>
    <property type="project" value="Ensembl"/>
</dbReference>
<dbReference type="FunFam" id="3.40.50.300:FF:000731">
    <property type="entry name" value="Fanconi anemia group J protein homolog"/>
    <property type="match status" value="1"/>
</dbReference>
<proteinExistence type="inferred from homology"/>
<dbReference type="GO" id="GO:0005524">
    <property type="term" value="F:ATP binding"/>
    <property type="evidence" value="ECO:0007669"/>
    <property type="project" value="UniProtKB-KW"/>
</dbReference>
<evidence type="ECO:0000256" key="6">
    <source>
        <dbReference type="ARBA" id="ARBA00022741"/>
    </source>
</evidence>
<dbReference type="SMART" id="SM00488">
    <property type="entry name" value="DEXDc2"/>
    <property type="match status" value="1"/>
</dbReference>
<keyword evidence="15" id="KW-0539">Nucleus</keyword>
<reference evidence="23" key="3">
    <citation type="submission" date="2025-09" db="UniProtKB">
        <authorList>
            <consortium name="Ensembl"/>
        </authorList>
    </citation>
    <scope>IDENTIFICATION</scope>
</reference>
<evidence type="ECO:0000256" key="5">
    <source>
        <dbReference type="ARBA" id="ARBA00022723"/>
    </source>
</evidence>
<evidence type="ECO:0000256" key="17">
    <source>
        <dbReference type="ARBA" id="ARBA00048954"/>
    </source>
</evidence>
<keyword evidence="8" id="KW-0378">Hydrolase</keyword>
<reference evidence="23 24" key="1">
    <citation type="journal article" date="2011" name="Proc. Natl. Acad. Sci. U.S.A.">
        <title>Genetic diversity and population structure of the endangered marsupial Sarcophilus harrisii (Tasmanian devil).</title>
        <authorList>
            <person name="Miller W."/>
            <person name="Hayes V.M."/>
            <person name="Ratan A."/>
            <person name="Petersen D.C."/>
            <person name="Wittekindt N.E."/>
            <person name="Miller J."/>
            <person name="Walenz B."/>
            <person name="Knight J."/>
            <person name="Qi J."/>
            <person name="Zhao F."/>
            <person name="Wang Q."/>
            <person name="Bedoya-Reina O.C."/>
            <person name="Katiyar N."/>
            <person name="Tomsho L.P."/>
            <person name="Kasson L.M."/>
            <person name="Hardie R.A."/>
            <person name="Woodbridge P."/>
            <person name="Tindall E.A."/>
            <person name="Bertelsen M.F."/>
            <person name="Dixon D."/>
            <person name="Pyecroft S."/>
            <person name="Helgen K.M."/>
            <person name="Lesk A.M."/>
            <person name="Pringle T.H."/>
            <person name="Patterson N."/>
            <person name="Zhang Y."/>
            <person name="Kreiss A."/>
            <person name="Woods G.M."/>
            <person name="Jones M.E."/>
            <person name="Schuster S.C."/>
        </authorList>
    </citation>
    <scope>NUCLEOTIDE SEQUENCE [LARGE SCALE GENOMIC DNA]</scope>
</reference>
<dbReference type="GO" id="GO:0006357">
    <property type="term" value="P:regulation of transcription by RNA polymerase II"/>
    <property type="evidence" value="ECO:0007669"/>
    <property type="project" value="Ensembl"/>
</dbReference>
<dbReference type="Gene3D" id="3.40.50.300">
    <property type="entry name" value="P-loop containing nucleotide triphosphate hydrolases"/>
    <property type="match status" value="3"/>
</dbReference>
<evidence type="ECO:0000256" key="2">
    <source>
        <dbReference type="ARBA" id="ARBA00004123"/>
    </source>
</evidence>
<evidence type="ECO:0000256" key="1">
    <source>
        <dbReference type="ARBA" id="ARBA00001966"/>
    </source>
</evidence>
<evidence type="ECO:0000256" key="3">
    <source>
        <dbReference type="ARBA" id="ARBA00008792"/>
    </source>
</evidence>
<keyword evidence="6" id="KW-0547">Nucleotide-binding</keyword>
<keyword evidence="14" id="KW-0413">Isomerase</keyword>
<comment type="similarity">
    <text evidence="3">Belongs to the DEAD box helicase family. DEAH subfamily.</text>
</comment>
<accession>G3WP35</accession>
<dbReference type="Pfam" id="PF06733">
    <property type="entry name" value="DEAD_2"/>
    <property type="match status" value="1"/>
</dbReference>